<reference evidence="1 2" key="1">
    <citation type="submission" date="2018-08" db="EMBL/GenBank/DDBJ databases">
        <title>Genome analysis of the thermophilic bacterium of the candidate phylum Aminicenantes from deep subsurface aquifer revealed its physiology and ecological role.</title>
        <authorList>
            <person name="Kadnikov V.V."/>
            <person name="Mardanov A.V."/>
            <person name="Beletsky A.V."/>
            <person name="Karnachuk O.V."/>
            <person name="Ravin N.V."/>
        </authorList>
    </citation>
    <scope>NUCLEOTIDE SEQUENCE [LARGE SCALE GENOMIC DNA]</scope>
    <source>
        <strain evidence="1">BY38</strain>
    </source>
</reference>
<evidence type="ECO:0008006" key="3">
    <source>
        <dbReference type="Google" id="ProtNLM"/>
    </source>
</evidence>
<evidence type="ECO:0000313" key="1">
    <source>
        <dbReference type="EMBL" id="RFT16323.1"/>
    </source>
</evidence>
<dbReference type="EMBL" id="QUAH01000004">
    <property type="protein sequence ID" value="RFT16323.1"/>
    <property type="molecule type" value="Genomic_DNA"/>
</dbReference>
<comment type="caution">
    <text evidence="1">The sequence shown here is derived from an EMBL/GenBank/DDBJ whole genome shotgun (WGS) entry which is preliminary data.</text>
</comment>
<name>A0A3E2BNI7_9BACT</name>
<gene>
    <name evidence="1" type="ORF">OP8BY_1927</name>
</gene>
<proteinExistence type="predicted"/>
<sequence>MLDASGLRAQGRDDDKITLSLSGFIKTDVLYDTRQTTSIREGHFLLYPKDRALDPEGNDLNAQDTFHILSIQTRLALKITGPKALGARPTGYIEGEFFGHSEADINGFRLRHAYLKLNWEKAELIVGQFWHPMFITESFPEVVSFNTGAPFEPFSRAPQVRFTWTEKKLSLSLTALSQRDFASTGPDGVSTVYFRNAAFPELDFKAACAGRDFLVGAGVNSLRLVPRLATSTGYESGESVTSSAAYVFGRYKTRPLTIKAQAVYGGNLHHLTMLGGYAVTEIGDPPTLRWQYTPVNTGSAWIELQTNGSKWQAGIFGGYSKNYGARQDIVGSIYSRGDTIDHLFRLAPRVIFNAGKVRLAQEIELTSAAYGPRDVRGRVSPERTVTNLRLLLAAYYFF</sequence>
<accession>A0A3E2BNI7</accession>
<dbReference type="AlphaFoldDB" id="A0A3E2BNI7"/>
<evidence type="ECO:0000313" key="2">
    <source>
        <dbReference type="Proteomes" id="UP000257323"/>
    </source>
</evidence>
<organism evidence="1 2">
    <name type="scientific">Candidatus Saccharicenans subterraneus</name>
    <dbReference type="NCBI Taxonomy" id="2508984"/>
    <lineage>
        <taxon>Bacteria</taxon>
        <taxon>Candidatus Aminicenantota</taxon>
        <taxon>Candidatus Aminicenantia</taxon>
        <taxon>Candidatus Aminicenantales</taxon>
        <taxon>Candidatus Saccharicenantaceae</taxon>
        <taxon>Candidatus Saccharicenans</taxon>
    </lineage>
</organism>
<protein>
    <recommendedName>
        <fullName evidence="3">Porin</fullName>
    </recommendedName>
</protein>
<dbReference type="SUPFAM" id="SSF56935">
    <property type="entry name" value="Porins"/>
    <property type="match status" value="1"/>
</dbReference>
<dbReference type="Proteomes" id="UP000257323">
    <property type="component" value="Unassembled WGS sequence"/>
</dbReference>